<feature type="transmembrane region" description="Helical" evidence="1">
    <location>
        <begin position="77"/>
        <end position="99"/>
    </location>
</feature>
<evidence type="ECO:0000313" key="2">
    <source>
        <dbReference type="EMBL" id="MBR8538364.1"/>
    </source>
</evidence>
<sequence length="154" mass="17753">MHQKIQNIIFKKSKDNLLGHLKTVLFIREGYFIGFINENNFKIWRYSYCWSGAFYPVLNGKIINSNGKQKIQLRTKLNSLGMLIQILVLAGITYSLIHIGVFSLKVVQTDWIFPLLGVVLILIFFAPMRLAYLSSRKNVVNEFKSIINKTLANN</sequence>
<accession>A0A941J156</accession>
<reference evidence="2" key="2">
    <citation type="submission" date="2021-04" db="EMBL/GenBank/DDBJ databases">
        <authorList>
            <person name="Zhang T."/>
            <person name="Zhang Y."/>
            <person name="Lu D."/>
            <person name="Zuo D."/>
            <person name="Du Z."/>
        </authorList>
    </citation>
    <scope>NUCLEOTIDE SEQUENCE</scope>
    <source>
        <strain evidence="2">JR1</strain>
    </source>
</reference>
<dbReference type="EMBL" id="JAGTAR010000071">
    <property type="protein sequence ID" value="MBR8538364.1"/>
    <property type="molecule type" value="Genomic_DNA"/>
</dbReference>
<evidence type="ECO:0000313" key="3">
    <source>
        <dbReference type="Proteomes" id="UP000679220"/>
    </source>
</evidence>
<dbReference type="Proteomes" id="UP000679220">
    <property type="component" value="Unassembled WGS sequence"/>
</dbReference>
<protein>
    <submittedName>
        <fullName evidence="2">Uncharacterized protein</fullName>
    </submittedName>
</protein>
<keyword evidence="3" id="KW-1185">Reference proteome</keyword>
<keyword evidence="1" id="KW-0472">Membrane</keyword>
<dbReference type="RefSeq" id="WP_212193387.1">
    <property type="nucleotide sequence ID" value="NZ_JAGTAR010000071.1"/>
</dbReference>
<gene>
    <name evidence="2" type="ORF">KDU71_22525</name>
</gene>
<name>A0A941J156_9BACT</name>
<proteinExistence type="predicted"/>
<reference evidence="2" key="1">
    <citation type="journal article" date="2018" name="Int. J. Syst. Evol. Microbiol.">
        <title>Carboxylicivirga sediminis sp. nov., isolated from coastal sediment.</title>
        <authorList>
            <person name="Wang F.Q."/>
            <person name="Ren L.H."/>
            <person name="Zou R.J."/>
            <person name="Sun Y.Z."/>
            <person name="Liu X.J."/>
            <person name="Jiang F."/>
            <person name="Liu L.J."/>
        </authorList>
    </citation>
    <scope>NUCLEOTIDE SEQUENCE</scope>
    <source>
        <strain evidence="2">JR1</strain>
    </source>
</reference>
<organism evidence="2 3">
    <name type="scientific">Carboxylicivirga sediminis</name>
    <dbReference type="NCBI Taxonomy" id="2006564"/>
    <lineage>
        <taxon>Bacteria</taxon>
        <taxon>Pseudomonadati</taxon>
        <taxon>Bacteroidota</taxon>
        <taxon>Bacteroidia</taxon>
        <taxon>Marinilabiliales</taxon>
        <taxon>Marinilabiliaceae</taxon>
        <taxon>Carboxylicivirga</taxon>
    </lineage>
</organism>
<keyword evidence="1" id="KW-1133">Transmembrane helix</keyword>
<dbReference type="AlphaFoldDB" id="A0A941J156"/>
<evidence type="ECO:0000256" key="1">
    <source>
        <dbReference type="SAM" id="Phobius"/>
    </source>
</evidence>
<comment type="caution">
    <text evidence="2">The sequence shown here is derived from an EMBL/GenBank/DDBJ whole genome shotgun (WGS) entry which is preliminary data.</text>
</comment>
<feature type="transmembrane region" description="Helical" evidence="1">
    <location>
        <begin position="111"/>
        <end position="132"/>
    </location>
</feature>
<keyword evidence="1" id="KW-0812">Transmembrane</keyword>